<accession>A0A6A5WUB9</accession>
<feature type="region of interest" description="Disordered" evidence="1">
    <location>
        <begin position="15"/>
        <end position="37"/>
    </location>
</feature>
<dbReference type="OrthoDB" id="3792038at2759"/>
<dbReference type="EMBL" id="ML977563">
    <property type="protein sequence ID" value="KAF2005413.1"/>
    <property type="molecule type" value="Genomic_DNA"/>
</dbReference>
<evidence type="ECO:0000313" key="3">
    <source>
        <dbReference type="Proteomes" id="UP000799779"/>
    </source>
</evidence>
<protein>
    <submittedName>
        <fullName evidence="2">Uncharacterized protein</fullName>
    </submittedName>
</protein>
<proteinExistence type="predicted"/>
<feature type="compositionally biased region" description="Basic and acidic residues" evidence="1">
    <location>
        <begin position="15"/>
        <end position="27"/>
    </location>
</feature>
<sequence>MPGLKKLDKLKRFIGHKHDDDTQKHGLEPPPSKQPFRRRSILGLLQKSQKLEGGAQEQQMPKPPLSLPPLVDTFVNSLTSETLSNFLTWFLYFEIVKLPESPADWYYSIDPMEMRAWIAVGTYMAGDYQYEQELAVFDSVCDRLYLNKWTVCQCLIRLNSPEKMEYTRLAAAITTAKEDGLSEGEMLENIEDLLRPLKRLAVFLKPTAGTIFEQWKRQIVQRLADYLAVVVLPRLPVLRGGPPVLSGKTDEEELELRHLFEATQQKRKVPRSWHNTKLAITQWPPQGGPERAYYMQYALHEPYVGPSTVPDSPGQTTSPIFTANARYSPFDFNAAMDQRGCGTNDKPSHPLSSSRALNSVLMGPTDIETHLLWLGSVHQDRVTGRPAAKVPSGTDSVPRDLATQNPTGGYLSPSPAALSQIPYQFGDLGPTGGKTSTHLEFSPWCKNIFQDLNLPTQGTTDVPESWFTMSSDSASELSRLCDNAFNEDTPARCLPRDTSILDLPVAARAPVRQLGGAGRLVRSKGKANLADAFSDFKDTDSNSASTLLSSSPIANTSSSPYRQNTSTDVSPTSNITPPSKTSSNGIKRSNEADVEAGPHNSIAEYHARQMNMSPVQRPITPYERAKWRRRSSLADPLRAASNIVRRGSFPLPLLGLGADRRDADAEDDHDDDDDDDDEGVIAYVDIARRRRQSIGNRLDDVLEKCRGKGTEMGTETAEDNMDVSVNF</sequence>
<evidence type="ECO:0000256" key="1">
    <source>
        <dbReference type="SAM" id="MobiDB-lite"/>
    </source>
</evidence>
<reference evidence="2" key="1">
    <citation type="journal article" date="2020" name="Stud. Mycol.">
        <title>101 Dothideomycetes genomes: a test case for predicting lifestyles and emergence of pathogens.</title>
        <authorList>
            <person name="Haridas S."/>
            <person name="Albert R."/>
            <person name="Binder M."/>
            <person name="Bloem J."/>
            <person name="Labutti K."/>
            <person name="Salamov A."/>
            <person name="Andreopoulos B."/>
            <person name="Baker S."/>
            <person name="Barry K."/>
            <person name="Bills G."/>
            <person name="Bluhm B."/>
            <person name="Cannon C."/>
            <person name="Castanera R."/>
            <person name="Culley D."/>
            <person name="Daum C."/>
            <person name="Ezra D."/>
            <person name="Gonzalez J."/>
            <person name="Henrissat B."/>
            <person name="Kuo A."/>
            <person name="Liang C."/>
            <person name="Lipzen A."/>
            <person name="Lutzoni F."/>
            <person name="Magnuson J."/>
            <person name="Mondo S."/>
            <person name="Nolan M."/>
            <person name="Ohm R."/>
            <person name="Pangilinan J."/>
            <person name="Park H.-J."/>
            <person name="Ramirez L."/>
            <person name="Alfaro M."/>
            <person name="Sun H."/>
            <person name="Tritt A."/>
            <person name="Yoshinaga Y."/>
            <person name="Zwiers L.-H."/>
            <person name="Turgeon B."/>
            <person name="Goodwin S."/>
            <person name="Spatafora J."/>
            <person name="Crous P."/>
            <person name="Grigoriev I."/>
        </authorList>
    </citation>
    <scope>NUCLEOTIDE SEQUENCE</scope>
    <source>
        <strain evidence="2">CBS 123094</strain>
    </source>
</reference>
<feature type="region of interest" description="Disordered" evidence="1">
    <location>
        <begin position="540"/>
        <end position="596"/>
    </location>
</feature>
<organism evidence="2 3">
    <name type="scientific">Amniculicola lignicola CBS 123094</name>
    <dbReference type="NCBI Taxonomy" id="1392246"/>
    <lineage>
        <taxon>Eukaryota</taxon>
        <taxon>Fungi</taxon>
        <taxon>Dikarya</taxon>
        <taxon>Ascomycota</taxon>
        <taxon>Pezizomycotina</taxon>
        <taxon>Dothideomycetes</taxon>
        <taxon>Pleosporomycetidae</taxon>
        <taxon>Pleosporales</taxon>
        <taxon>Amniculicolaceae</taxon>
        <taxon>Amniculicola</taxon>
    </lineage>
</organism>
<gene>
    <name evidence="2" type="ORF">P154DRAFT_571134</name>
</gene>
<evidence type="ECO:0000313" key="2">
    <source>
        <dbReference type="EMBL" id="KAF2005413.1"/>
    </source>
</evidence>
<feature type="compositionally biased region" description="Low complexity" evidence="1">
    <location>
        <begin position="541"/>
        <end position="559"/>
    </location>
</feature>
<keyword evidence="3" id="KW-1185">Reference proteome</keyword>
<dbReference type="AlphaFoldDB" id="A0A6A5WUB9"/>
<dbReference type="Proteomes" id="UP000799779">
    <property type="component" value="Unassembled WGS sequence"/>
</dbReference>
<name>A0A6A5WUB9_9PLEO</name>
<feature type="compositionally biased region" description="Polar residues" evidence="1">
    <location>
        <begin position="560"/>
        <end position="587"/>
    </location>
</feature>